<feature type="domain" description="HD" evidence="2">
    <location>
        <begin position="84"/>
        <end position="230"/>
    </location>
</feature>
<sequence>MAATIEENSLFTILDSLNQEERERLSPQASLSATGLRRQQELRQGYRQHFALDADRILHSRAYTRYIDKTQVFCLVANDHITHRVLHVQLVSRVARTIGRFLHLNEDLIEAIALGHDIGHPPFGHDGEKFLSQLCLEHGLPPFQHNLQSVRFLDQLERKGRGWNLTLHTLDGILCHDGEVHTRMLAPDRGLSFAHFDEKVRAKTDDPEHNLVPATLEGCVVRLADTIAYIGRDIEDAITLGLISRTDIPECCRNVLGETNGTIVYSLVTDLIANSKVPHPGETESKEGAIGFGPEVAEALKDLKHFNYQHIYLAPTTKQDYPLIGDCYRSLFEYYLDHLTSDTPGTSLQVDLMADVANRYDDEHPAAMVRDFIAGMTDDYFLRQAAQIGCKVPAKR</sequence>
<organism evidence="3 4">
    <name type="scientific">Desulfopila aestuarii DSM 18488</name>
    <dbReference type="NCBI Taxonomy" id="1121416"/>
    <lineage>
        <taxon>Bacteria</taxon>
        <taxon>Pseudomonadati</taxon>
        <taxon>Thermodesulfobacteriota</taxon>
        <taxon>Desulfobulbia</taxon>
        <taxon>Desulfobulbales</taxon>
        <taxon>Desulfocapsaceae</taxon>
        <taxon>Desulfopila</taxon>
    </lineage>
</organism>
<dbReference type="InterPro" id="IPR003607">
    <property type="entry name" value="HD/PDEase_dom"/>
</dbReference>
<gene>
    <name evidence="3" type="ORF">SAMN02745220_00766</name>
</gene>
<dbReference type="PROSITE" id="PS51831">
    <property type="entry name" value="HD"/>
    <property type="match status" value="1"/>
</dbReference>
<evidence type="ECO:0000313" key="4">
    <source>
        <dbReference type="Proteomes" id="UP000184603"/>
    </source>
</evidence>
<evidence type="ECO:0000259" key="2">
    <source>
        <dbReference type="PROSITE" id="PS51831"/>
    </source>
</evidence>
<evidence type="ECO:0000256" key="1">
    <source>
        <dbReference type="ARBA" id="ARBA00022801"/>
    </source>
</evidence>
<dbReference type="PANTHER" id="PTHR35795">
    <property type="entry name" value="SLR1885 PROTEIN"/>
    <property type="match status" value="1"/>
</dbReference>
<dbReference type="InterPro" id="IPR006674">
    <property type="entry name" value="HD_domain"/>
</dbReference>
<dbReference type="GO" id="GO:0016787">
    <property type="term" value="F:hydrolase activity"/>
    <property type="evidence" value="ECO:0007669"/>
    <property type="project" value="UniProtKB-KW"/>
</dbReference>
<dbReference type="SUPFAM" id="SSF109604">
    <property type="entry name" value="HD-domain/PDEase-like"/>
    <property type="match status" value="1"/>
</dbReference>
<dbReference type="Proteomes" id="UP000184603">
    <property type="component" value="Unassembled WGS sequence"/>
</dbReference>
<reference evidence="3 4" key="1">
    <citation type="submission" date="2016-12" db="EMBL/GenBank/DDBJ databases">
        <authorList>
            <person name="Song W.-J."/>
            <person name="Kurnit D.M."/>
        </authorList>
    </citation>
    <scope>NUCLEOTIDE SEQUENCE [LARGE SCALE GENOMIC DNA]</scope>
    <source>
        <strain evidence="3 4">DSM 18488</strain>
    </source>
</reference>
<dbReference type="InterPro" id="IPR026875">
    <property type="entry name" value="PHydrolase_assoc_dom"/>
</dbReference>
<dbReference type="SMART" id="SM00471">
    <property type="entry name" value="HDc"/>
    <property type="match status" value="1"/>
</dbReference>
<dbReference type="RefSeq" id="WP_073612130.1">
    <property type="nucleotide sequence ID" value="NZ_FRFE01000003.1"/>
</dbReference>
<dbReference type="STRING" id="1121416.SAMN02745220_00766"/>
<dbReference type="InterPro" id="IPR051094">
    <property type="entry name" value="Diverse_Catalytic_Enzymes"/>
</dbReference>
<dbReference type="PANTHER" id="PTHR35795:SF1">
    <property type="entry name" value="BIS(5'-NUCLEOSYL)-TETRAPHOSPHATASE, SYMMETRICAL"/>
    <property type="match status" value="1"/>
</dbReference>
<evidence type="ECO:0000313" key="3">
    <source>
        <dbReference type="EMBL" id="SHO44489.1"/>
    </source>
</evidence>
<keyword evidence="1" id="KW-0378">Hydrolase</keyword>
<protein>
    <submittedName>
        <fullName evidence="3">dGTPase</fullName>
    </submittedName>
</protein>
<keyword evidence="4" id="KW-1185">Reference proteome</keyword>
<name>A0A1M7XZA1_9BACT</name>
<dbReference type="Pfam" id="PF13286">
    <property type="entry name" value="HD_assoc"/>
    <property type="match status" value="1"/>
</dbReference>
<dbReference type="Gene3D" id="1.10.3210.10">
    <property type="entry name" value="Hypothetical protein af1432"/>
    <property type="match status" value="1"/>
</dbReference>
<dbReference type="OrthoDB" id="9803619at2"/>
<dbReference type="AlphaFoldDB" id="A0A1M7XZA1"/>
<proteinExistence type="predicted"/>
<dbReference type="CDD" id="cd00077">
    <property type="entry name" value="HDc"/>
    <property type="match status" value="1"/>
</dbReference>
<dbReference type="EMBL" id="FRFE01000003">
    <property type="protein sequence ID" value="SHO44489.1"/>
    <property type="molecule type" value="Genomic_DNA"/>
</dbReference>
<accession>A0A1M7XZA1</accession>
<dbReference type="Pfam" id="PF01966">
    <property type="entry name" value="HD"/>
    <property type="match status" value="1"/>
</dbReference>